<protein>
    <submittedName>
        <fullName evidence="2">SPP1 gp7 family putative phage head morphogenesis protein</fullName>
    </submittedName>
</protein>
<dbReference type="Proteomes" id="UP000295726">
    <property type="component" value="Unassembled WGS sequence"/>
</dbReference>
<keyword evidence="3" id="KW-1185">Reference proteome</keyword>
<organism evidence="2 3">
    <name type="scientific">Muricomes intestini</name>
    <dbReference type="NCBI Taxonomy" id="1796634"/>
    <lineage>
        <taxon>Bacteria</taxon>
        <taxon>Bacillati</taxon>
        <taxon>Bacillota</taxon>
        <taxon>Clostridia</taxon>
        <taxon>Lachnospirales</taxon>
        <taxon>Lachnospiraceae</taxon>
        <taxon>Muricomes</taxon>
    </lineage>
</organism>
<comment type="caution">
    <text evidence="2">The sequence shown here is derived from an EMBL/GenBank/DDBJ whole genome shotgun (WGS) entry which is preliminary data.</text>
</comment>
<dbReference type="OrthoDB" id="9765386at2"/>
<evidence type="ECO:0000259" key="1">
    <source>
        <dbReference type="Pfam" id="PF04233"/>
    </source>
</evidence>
<feature type="domain" description="Phage head morphogenesis" evidence="1">
    <location>
        <begin position="189"/>
        <end position="289"/>
    </location>
</feature>
<dbReference type="EMBL" id="SLZZ01000011">
    <property type="protein sequence ID" value="TCS78527.1"/>
    <property type="molecule type" value="Genomic_DNA"/>
</dbReference>
<evidence type="ECO:0000313" key="3">
    <source>
        <dbReference type="Proteomes" id="UP000295726"/>
    </source>
</evidence>
<dbReference type="AlphaFoldDB" id="A0A4R3K6U6"/>
<gene>
    <name evidence="2" type="ORF">EDD59_11152</name>
</gene>
<dbReference type="RefSeq" id="WP_132381169.1">
    <property type="nucleotide sequence ID" value="NZ_SLZZ01000011.1"/>
</dbReference>
<sequence>MDSRTYWSQREAEQLRKNIKDELVYNKKIKETYDYMLDNIQKEINGFYARYATKEGITLSEAKKRVSQLDIDAYGRKAKRYVKDKTFTKEANEEMRLYNATMKINRLELLKANIGLELVDGFDELQKYFDTTLTDRTLAEFKRQAGILGKSVLNNEKTAHSIVNASYQNAKFSDRIWMYQDMLKAELSSQLKIGLIQGRNPRELARHISKVFGVSRNNAERLMQTELARVQTEAQKQSYERNGYDQYEFIAEPTACPICQALDGKVFDVKKMLPGENASPIHPHCRCSTAAHMDKEEFDKWLDFLGKGGTTEEWEKIKAKSVVKSMKSGKIISGAVSGARNPYGKAADVHAKKYYGSVRKMTTDVSRIAKNTGYSKEEIRAIKNYLFVDEHDLGDNGVKQFDPDYMIAESWQRLIDGKPESHDLTLIIHEIMERKLIEQGLSQDEAHNQATAKYNYDKEASEFYGKIKKFKKE</sequence>
<dbReference type="NCBIfam" id="TIGR01641">
    <property type="entry name" value="phageSPP1_gp7"/>
    <property type="match status" value="1"/>
</dbReference>
<evidence type="ECO:0000313" key="2">
    <source>
        <dbReference type="EMBL" id="TCS78527.1"/>
    </source>
</evidence>
<dbReference type="InterPro" id="IPR006528">
    <property type="entry name" value="Phage_head_morphogenesis_dom"/>
</dbReference>
<proteinExistence type="predicted"/>
<reference evidence="2 3" key="1">
    <citation type="submission" date="2019-03" db="EMBL/GenBank/DDBJ databases">
        <title>Genomic Encyclopedia of Type Strains, Phase IV (KMG-IV): sequencing the most valuable type-strain genomes for metagenomic binning, comparative biology and taxonomic classification.</title>
        <authorList>
            <person name="Goeker M."/>
        </authorList>
    </citation>
    <scope>NUCLEOTIDE SEQUENCE [LARGE SCALE GENOMIC DNA]</scope>
    <source>
        <strain evidence="2 3">DSM 29489</strain>
    </source>
</reference>
<accession>A0A4R3K6U6</accession>
<dbReference type="Pfam" id="PF04233">
    <property type="entry name" value="Phage_Mu_F"/>
    <property type="match status" value="1"/>
</dbReference>
<name>A0A4R3K6U6_9FIRM</name>